<organism evidence="1 2">
    <name type="scientific">Chlorobaculum tepidum (strain ATCC 49652 / DSM 12025 / NBRC 103806 / TLS)</name>
    <name type="common">Chlorobium tepidum</name>
    <dbReference type="NCBI Taxonomy" id="194439"/>
    <lineage>
        <taxon>Bacteria</taxon>
        <taxon>Pseudomonadati</taxon>
        <taxon>Chlorobiota</taxon>
        <taxon>Chlorobiia</taxon>
        <taxon>Chlorobiales</taxon>
        <taxon>Chlorobiaceae</taxon>
        <taxon>Chlorobaculum</taxon>
    </lineage>
</organism>
<dbReference type="KEGG" id="cte:CT0881"/>
<proteinExistence type="predicted"/>
<evidence type="ECO:0000313" key="2">
    <source>
        <dbReference type="Proteomes" id="UP000001007"/>
    </source>
</evidence>
<dbReference type="Proteomes" id="UP000001007">
    <property type="component" value="Chromosome"/>
</dbReference>
<dbReference type="AlphaFoldDB" id="Q8KE12"/>
<name>Q8KE12_CHLTE</name>
<dbReference type="EnsemblBacteria" id="AAM72116">
    <property type="protein sequence ID" value="AAM72116"/>
    <property type="gene ID" value="CT0881"/>
</dbReference>
<reference evidence="1 2" key="1">
    <citation type="journal article" date="2002" name="Proc. Natl. Acad. Sci. U.S.A.">
        <title>The complete genome sequence of Chlorobium tepidum TLS, a photosynthetic, anaerobic, green-sulfur bacterium.</title>
        <authorList>
            <person name="Eisen J.A."/>
            <person name="Nelson K.E."/>
            <person name="Paulsen I.T."/>
            <person name="Heidelberg J.F."/>
            <person name="Wu M."/>
            <person name="Dodson R.J."/>
            <person name="Deboy R."/>
            <person name="Gwinn M.L."/>
            <person name="Nelson W.C."/>
            <person name="Haft D.H."/>
            <person name="Hickey E.K."/>
            <person name="Peterson J.D."/>
            <person name="Durkin A.S."/>
            <person name="Kolonay J.L."/>
            <person name="Yang F."/>
            <person name="Holt I."/>
            <person name="Umayam L.A."/>
            <person name="Mason T."/>
            <person name="Brenner M."/>
            <person name="Shea T.P."/>
            <person name="Parksey D."/>
            <person name="Nierman W.C."/>
            <person name="Feldblyum T.V."/>
            <person name="Hansen C.L."/>
            <person name="Craven M.B."/>
            <person name="Radune D."/>
            <person name="Vamathevan J."/>
            <person name="Khouri H."/>
            <person name="White O."/>
            <person name="Gruber T.M."/>
            <person name="Ketchum K.A."/>
            <person name="Venter J.C."/>
            <person name="Tettelin H."/>
            <person name="Bryant D.A."/>
            <person name="Fraser C.M."/>
        </authorList>
    </citation>
    <scope>NUCLEOTIDE SEQUENCE [LARGE SCALE GENOMIC DNA]</scope>
    <source>
        <strain evidence="2">ATCC 49652 / DSM 12025 / NBRC 103806 / TLS</strain>
    </source>
</reference>
<accession>Q8KE12</accession>
<keyword evidence="2" id="KW-1185">Reference proteome</keyword>
<protein>
    <submittedName>
        <fullName evidence="1">Uncharacterized protein</fullName>
    </submittedName>
</protein>
<dbReference type="EMBL" id="AE006470">
    <property type="protein sequence ID" value="AAM72116.1"/>
    <property type="molecule type" value="Genomic_DNA"/>
</dbReference>
<evidence type="ECO:0000313" key="1">
    <source>
        <dbReference type="EMBL" id="AAM72116.1"/>
    </source>
</evidence>
<sequence length="214" mass="23679">MRVADDRNELEAVREFVNRTLDGVALAAAVGDRIVANAEWAGQVAQNVEERAAKNRAGFVQKRRCLMTVKEKEYLAFVAQRQRFSQGGSELVVVVIEQTVIVVAEQLPEEAVAIESKQQLIQPVPCSGDGIEIEFEQLLDIAVQHKAESTSKVPLAQHRFEQLGVVPEFIVAPAIPKMQIAEHHHPRGAINPDRFRGMQKPFKIGIARHVPPAG</sequence>
<gene>
    <name evidence="1" type="ordered locus">CT0881</name>
</gene>
<dbReference type="HOGENOM" id="CLU_1286920_0_0_10"/>